<feature type="transmembrane region" description="Helical" evidence="1">
    <location>
        <begin position="101"/>
        <end position="117"/>
    </location>
</feature>
<evidence type="ECO:0000313" key="3">
    <source>
        <dbReference type="Proteomes" id="UP000011058"/>
    </source>
</evidence>
<dbReference type="STRING" id="1166018.FAES_1678"/>
<dbReference type="KEGG" id="fae:FAES_1678"/>
<evidence type="ECO:0000313" key="2">
    <source>
        <dbReference type="EMBL" id="CCG99688.1"/>
    </source>
</evidence>
<dbReference type="Proteomes" id="UP000011058">
    <property type="component" value="Chromosome"/>
</dbReference>
<keyword evidence="1" id="KW-1133">Transmembrane helix</keyword>
<feature type="transmembrane region" description="Helical" evidence="1">
    <location>
        <begin position="70"/>
        <end position="89"/>
    </location>
</feature>
<keyword evidence="1" id="KW-0812">Transmembrane</keyword>
<protein>
    <recommendedName>
        <fullName evidence="4">DUF998 domain-containing protein</fullName>
    </recommendedName>
</protein>
<gene>
    <name evidence="2" type="ORF">FAES_1678</name>
</gene>
<feature type="transmembrane region" description="Helical" evidence="1">
    <location>
        <begin position="180"/>
        <end position="199"/>
    </location>
</feature>
<proteinExistence type="predicted"/>
<evidence type="ECO:0008006" key="4">
    <source>
        <dbReference type="Google" id="ProtNLM"/>
    </source>
</evidence>
<name>I0K6D5_9BACT</name>
<dbReference type="AlphaFoldDB" id="I0K6D5"/>
<reference evidence="2 3" key="1">
    <citation type="journal article" date="2012" name="J. Bacteriol.">
        <title>Genome Sequence of Fibrella aestuarina BUZ 2T, a Filamentous Marine Bacterium.</title>
        <authorList>
            <person name="Filippini M."/>
            <person name="Qi W."/>
            <person name="Blom J."/>
            <person name="Goesmann A."/>
            <person name="Smits T.H."/>
            <person name="Bagheri H.C."/>
        </authorList>
    </citation>
    <scope>NUCLEOTIDE SEQUENCE [LARGE SCALE GENOMIC DNA]</scope>
    <source>
        <strain evidence="3">BUZ 2T</strain>
    </source>
</reference>
<sequence>MPTELIMLTKHTTLIGLVVALLLLAVAAAHYPGGSYWDAHSVGYDWTTNYLCNLFSEQAVNGLANPARPWAIAGMLLLCISFGVFFVRFSRRIPSKSASAVIAYGGVGAMLFAFLVITPYHDLMIGIASFLSLLALFYVFVFIMKSKLLGFKLVTISYLLVLYANNYIYYTQHFLKLLPIMQKISFLIGVIWMLGLEYFTKPDDFKPAA</sequence>
<keyword evidence="3" id="KW-1185">Reference proteome</keyword>
<organism evidence="2 3">
    <name type="scientific">Fibrella aestuarina BUZ 2</name>
    <dbReference type="NCBI Taxonomy" id="1166018"/>
    <lineage>
        <taxon>Bacteria</taxon>
        <taxon>Pseudomonadati</taxon>
        <taxon>Bacteroidota</taxon>
        <taxon>Cytophagia</taxon>
        <taxon>Cytophagales</taxon>
        <taxon>Spirosomataceae</taxon>
        <taxon>Fibrella</taxon>
    </lineage>
</organism>
<evidence type="ECO:0000256" key="1">
    <source>
        <dbReference type="SAM" id="Phobius"/>
    </source>
</evidence>
<keyword evidence="1" id="KW-0472">Membrane</keyword>
<accession>I0K6D5</accession>
<dbReference type="HOGENOM" id="CLU_1329971_0_0_10"/>
<feature type="transmembrane region" description="Helical" evidence="1">
    <location>
        <begin position="150"/>
        <end position="168"/>
    </location>
</feature>
<dbReference type="eggNOG" id="ENOG5032RA3">
    <property type="taxonomic scope" value="Bacteria"/>
</dbReference>
<dbReference type="EMBL" id="HE796683">
    <property type="protein sequence ID" value="CCG99688.1"/>
    <property type="molecule type" value="Genomic_DNA"/>
</dbReference>
<feature type="transmembrane region" description="Helical" evidence="1">
    <location>
        <begin position="123"/>
        <end position="143"/>
    </location>
</feature>